<dbReference type="Pfam" id="PF16784">
    <property type="entry name" value="HNHc_6"/>
    <property type="match status" value="1"/>
</dbReference>
<evidence type="ECO:0000313" key="2">
    <source>
        <dbReference type="EMBL" id="WYJ90871.1"/>
    </source>
</evidence>
<accession>A0A242K7W5</accession>
<proteinExistence type="predicted"/>
<evidence type="ECO:0008006" key="4">
    <source>
        <dbReference type="Google" id="ProtNLM"/>
    </source>
</evidence>
<reference evidence="2" key="2">
    <citation type="submission" date="2017-05" db="EMBL/GenBank/DDBJ databases">
        <authorList>
            <consortium name="The Broad Institute Genomics Platform"/>
            <consortium name="The Broad Institute Genomic Center for Infectious Diseases"/>
            <person name="Earl A."/>
            <person name="Manson A."/>
            <person name="Schwartman J."/>
            <person name="Gilmore M."/>
            <person name="Abouelleil A."/>
            <person name="Cao P."/>
            <person name="Chapman S."/>
            <person name="Cusick C."/>
            <person name="Shea T."/>
            <person name="Young S."/>
            <person name="Neafsey D."/>
            <person name="Nusbaum C."/>
            <person name="Birren B."/>
        </authorList>
    </citation>
    <scope>NUCLEOTIDE SEQUENCE</scope>
    <source>
        <strain evidence="2">9E7_DIV0242</strain>
    </source>
</reference>
<reference evidence="1" key="1">
    <citation type="submission" date="2017-05" db="EMBL/GenBank/DDBJ databases">
        <title>The Genome Sequence of Enterococcus sp. 9E7_DIV0242.</title>
        <authorList>
            <consortium name="The Broad Institute Genomics Platform"/>
            <consortium name="The Broad Institute Genomic Center for Infectious Diseases"/>
            <person name="Earl A."/>
            <person name="Manson A."/>
            <person name="Schwartman J."/>
            <person name="Gilmore M."/>
            <person name="Abouelleil A."/>
            <person name="Cao P."/>
            <person name="Chapman S."/>
            <person name="Cusick C."/>
            <person name="Shea T."/>
            <person name="Young S."/>
            <person name="Neafsey D."/>
            <person name="Nusbaum C."/>
            <person name="Birren B."/>
        </authorList>
    </citation>
    <scope>NUCLEOTIDE SEQUENCE [LARGE SCALE GENOMIC DNA]</scope>
    <source>
        <strain evidence="1">9E7_DIV0242</strain>
    </source>
</reference>
<evidence type="ECO:0000313" key="3">
    <source>
        <dbReference type="Proteomes" id="UP000195141"/>
    </source>
</evidence>
<protein>
    <recommendedName>
        <fullName evidence="4">HNH nuclease domain-containing protein</fullName>
    </recommendedName>
</protein>
<evidence type="ECO:0000313" key="1">
    <source>
        <dbReference type="EMBL" id="OTP17264.1"/>
    </source>
</evidence>
<organism evidence="1">
    <name type="scientific">Candidatus Enterococcus clewellii</name>
    <dbReference type="NCBI Taxonomy" id="1834193"/>
    <lineage>
        <taxon>Bacteria</taxon>
        <taxon>Bacillati</taxon>
        <taxon>Bacillota</taxon>
        <taxon>Bacilli</taxon>
        <taxon>Lactobacillales</taxon>
        <taxon>Enterococcaceae</taxon>
        <taxon>Enterococcus</taxon>
    </lineage>
</organism>
<dbReference type="EMBL" id="CP147247">
    <property type="protein sequence ID" value="WYJ90871.1"/>
    <property type="molecule type" value="Genomic_DNA"/>
</dbReference>
<name>A0A242K7W5_9ENTE</name>
<dbReference type="InterPro" id="IPR041242">
    <property type="entry name" value="HNHc_6"/>
</dbReference>
<dbReference type="Proteomes" id="UP000195141">
    <property type="component" value="Chromosome"/>
</dbReference>
<dbReference type="AlphaFoldDB" id="A0A242K7W5"/>
<gene>
    <name evidence="1" type="ORF">A5888_001402</name>
    <name evidence="2" type="ORF">A5888_002639</name>
</gene>
<sequence length="228" mass="26138">MKLFGKVTKISGKEITLSLDDESDIRRLQTLSDGAQPLIEVNVHDQREIRADQRKMAYAIFEDIAIFTGSPPDIIKGYMKNGFESTTGIEFSLADTTVEVATAFLSYLISFMFEHRIPFRKGFEPLPENTSFYLYSCIRKRVCAVCGKEHADIHHAVNFVGMGNNRRNVNHLKSKFISLCREHHNEIHVRGLTEFMQHHHVAPIKLKSDTLIRLGLMSKKQVEQFEVE</sequence>
<dbReference type="OrthoDB" id="1665841at2"/>
<dbReference type="RefSeq" id="WP_086348507.1">
    <property type="nucleotide sequence ID" value="NZ_CP147247.1"/>
</dbReference>
<reference evidence="2" key="3">
    <citation type="submission" date="2024-03" db="EMBL/GenBank/DDBJ databases">
        <title>The Genome Sequence of Enterococcus sp. DIV0242b.</title>
        <authorList>
            <consortium name="The Broad Institute Genomics Platform"/>
            <consortium name="The Broad Institute Microbial Omics Core"/>
            <consortium name="The Broad Institute Genomic Center for Infectious Diseases"/>
            <person name="Earl A."/>
            <person name="Manson A."/>
            <person name="Gilmore M."/>
            <person name="Schwartman J."/>
            <person name="Shea T."/>
            <person name="Abouelleil A."/>
            <person name="Cao P."/>
            <person name="Chapman S."/>
            <person name="Cusick C."/>
            <person name="Young S."/>
            <person name="Neafsey D."/>
            <person name="Nusbaum C."/>
            <person name="Birren B."/>
        </authorList>
    </citation>
    <scope>NUCLEOTIDE SEQUENCE</scope>
    <source>
        <strain evidence="2">9E7_DIV0242</strain>
    </source>
</reference>
<dbReference type="EMBL" id="NGMM01000002">
    <property type="protein sequence ID" value="OTP17264.1"/>
    <property type="molecule type" value="Genomic_DNA"/>
</dbReference>
<keyword evidence="3" id="KW-1185">Reference proteome</keyword>